<feature type="domain" description="Protein-arginine deiminase (PAD) N-terminal" evidence="9">
    <location>
        <begin position="75"/>
        <end position="139"/>
    </location>
</feature>
<keyword evidence="6" id="KW-0106">Calcium</keyword>
<dbReference type="SUPFAM" id="SSF110083">
    <property type="entry name" value="Peptidylarginine deiminase Pad4, middle domain"/>
    <property type="match status" value="1"/>
</dbReference>
<evidence type="ECO:0000256" key="7">
    <source>
        <dbReference type="ARBA" id="ARBA00048487"/>
    </source>
</evidence>
<dbReference type="InterPro" id="IPR004303">
    <property type="entry name" value="PAD"/>
</dbReference>
<protein>
    <recommendedName>
        <fullName evidence="3">protein-arginine deiminase</fullName>
        <ecNumber evidence="3">3.5.3.15</ecNumber>
    </recommendedName>
</protein>
<dbReference type="GO" id="GO:0005737">
    <property type="term" value="C:cytoplasm"/>
    <property type="evidence" value="ECO:0007669"/>
    <property type="project" value="UniProtKB-SubCell"/>
</dbReference>
<evidence type="ECO:0000256" key="1">
    <source>
        <dbReference type="ARBA" id="ARBA00004496"/>
    </source>
</evidence>
<dbReference type="SUPFAM" id="SSF49503">
    <property type="entry name" value="Cupredoxins"/>
    <property type="match status" value="1"/>
</dbReference>
<keyword evidence="5" id="KW-0378">Hydrolase</keyword>
<dbReference type="FunFam" id="3.75.10.10:FF:000003">
    <property type="entry name" value="Protein-arginine deiminase type-2"/>
    <property type="match status" value="1"/>
</dbReference>
<evidence type="ECO:0000256" key="4">
    <source>
        <dbReference type="ARBA" id="ARBA00022490"/>
    </source>
</evidence>
<keyword evidence="12" id="KW-1185">Reference proteome</keyword>
<evidence type="ECO:0000313" key="12">
    <source>
        <dbReference type="Proteomes" id="UP000694401"/>
    </source>
</evidence>
<evidence type="ECO:0000256" key="6">
    <source>
        <dbReference type="ARBA" id="ARBA00022837"/>
    </source>
</evidence>
<dbReference type="PIRSF" id="PIRSF001247">
    <property type="entry name" value="Protein-arginine_deiminase"/>
    <property type="match status" value="1"/>
</dbReference>
<dbReference type="GO" id="GO:0005509">
    <property type="term" value="F:calcium ion binding"/>
    <property type="evidence" value="ECO:0007669"/>
    <property type="project" value="InterPro"/>
</dbReference>
<reference evidence="11" key="2">
    <citation type="submission" date="2025-09" db="UniProtKB">
        <authorList>
            <consortium name="Ensembl"/>
        </authorList>
    </citation>
    <scope>IDENTIFICATION</scope>
</reference>
<reference evidence="11" key="1">
    <citation type="submission" date="2025-08" db="UniProtKB">
        <authorList>
            <consortium name="Ensembl"/>
        </authorList>
    </citation>
    <scope>IDENTIFICATION</scope>
</reference>
<keyword evidence="4" id="KW-0963">Cytoplasm</keyword>
<dbReference type="InterPro" id="IPR013530">
    <property type="entry name" value="PAD_C"/>
</dbReference>
<dbReference type="GO" id="GO:0140794">
    <property type="term" value="F:histone arginine deiminase activity"/>
    <property type="evidence" value="ECO:0007669"/>
    <property type="project" value="TreeGrafter"/>
</dbReference>
<dbReference type="Gene3D" id="3.75.10.10">
    <property type="entry name" value="L-arginine/glycine Amidinotransferase, Chain A"/>
    <property type="match status" value="1"/>
</dbReference>
<dbReference type="InterPro" id="IPR038685">
    <property type="entry name" value="PAD_N_sf"/>
</dbReference>
<dbReference type="PANTHER" id="PTHR10837:SF12">
    <property type="entry name" value="PROTEIN-ARGININE DEIMINASE TYPE-2"/>
    <property type="match status" value="1"/>
</dbReference>
<evidence type="ECO:0000256" key="2">
    <source>
        <dbReference type="ARBA" id="ARBA00008166"/>
    </source>
</evidence>
<dbReference type="InterPro" id="IPR013733">
    <property type="entry name" value="Prot_Arg_deaminase_cen_dom"/>
</dbReference>
<evidence type="ECO:0000259" key="9">
    <source>
        <dbReference type="Pfam" id="PF08526"/>
    </source>
</evidence>
<comment type="similarity">
    <text evidence="2">Belongs to the protein arginine deiminase family.</text>
</comment>
<accession>A0A8D2NTJ3</accession>
<evidence type="ECO:0000259" key="10">
    <source>
        <dbReference type="Pfam" id="PF08527"/>
    </source>
</evidence>
<sequence>MDPYPQPWLQTLTGQTSPEPGVIPVPRQEQGWKVLVVSVETLACLVLARFWAVRIPVGTPHWPCKSLKIRGVSGRAAPAGAVAFGVKHTEGVSVDVLFRGHAEPEAVSGTSTRWPLDEGTVLRFSMSQASSEVNDNKVRSGIPGAGPPQGENILPHSVPTGISLDVDADRDGVVEKNSPNKASWAWGPEGHGAILLVSCDKEFPFIPPSDCDSEQVFNREGNDLLDMAQMVLRTEGPQRLPRGYEIILSVSVNDADKVGVFHAMPSMSLPHFPPIFPPFHPVENSGDEQLHFFVEGLRFPDETFSGLVSIHVSLLEPLGIPHSPIFIDTVVFRVAPWIMTPNTLAPVNLFVCSMKDNYLFTKEIQSLVAKAGCKLKICFGYINRGDRWMQNEIEFGYTHAPHKSFPVVLDSPRERGMEQLPVKELLGPDFGYVHKEPLFEAMASLDSFGNVEVSPPVCVAGKEYPLGRILIGSSFPASAGRRMTRLVRDFLYAQCVQAPVELYSDWLAVGNVNEFVTFVPTSDKKRFRMLLASPAACYRLFREKQKEGQGEAIMFKGKGTAPRGTWDPLCSAPSLQRCIDWNRDILKKELGLLEEDIIDLPALFKLDKQGKAVPYFPNTVTMMVLARVLGIPKPFGPVAGGECCLERQIRTLLEPLGLCCRFLEDVASYHGSLGEVRCGTSVQRRPFAFKWWHFTP</sequence>
<dbReference type="GO" id="GO:0005634">
    <property type="term" value="C:nucleus"/>
    <property type="evidence" value="ECO:0007669"/>
    <property type="project" value="TreeGrafter"/>
</dbReference>
<name>A0A8D2NTJ3_ZOSLA</name>
<dbReference type="InterPro" id="IPR036556">
    <property type="entry name" value="PAD_central_sf"/>
</dbReference>
<dbReference type="Pfam" id="PF08526">
    <property type="entry name" value="PAD_N"/>
    <property type="match status" value="1"/>
</dbReference>
<dbReference type="SUPFAM" id="SSF55909">
    <property type="entry name" value="Pentein"/>
    <property type="match status" value="1"/>
</dbReference>
<dbReference type="FunFam" id="2.60.40.1700:FF:000001">
    <property type="entry name" value="Protein-arginine deiminase type-2"/>
    <property type="match status" value="1"/>
</dbReference>
<evidence type="ECO:0000256" key="3">
    <source>
        <dbReference type="ARBA" id="ARBA00012200"/>
    </source>
</evidence>
<feature type="domain" description="Protein-arginine deiminase C-terminal" evidence="8">
    <location>
        <begin position="325"/>
        <end position="693"/>
    </location>
</feature>
<dbReference type="InterPro" id="IPR008972">
    <property type="entry name" value="Cupredoxin"/>
</dbReference>
<proteinExistence type="inferred from homology"/>
<dbReference type="Gene3D" id="2.60.40.1860">
    <property type="entry name" value="Protein-arginine deiminase, N-terminal domain"/>
    <property type="match status" value="1"/>
</dbReference>
<comment type="catalytic activity">
    <reaction evidence="7">
        <text>L-arginyl-[protein] + H2O = L-citrullyl-[protein] + NH4(+)</text>
        <dbReference type="Rhea" id="RHEA:18089"/>
        <dbReference type="Rhea" id="RHEA-COMP:10532"/>
        <dbReference type="Rhea" id="RHEA-COMP:10588"/>
        <dbReference type="ChEBI" id="CHEBI:15377"/>
        <dbReference type="ChEBI" id="CHEBI:28938"/>
        <dbReference type="ChEBI" id="CHEBI:29965"/>
        <dbReference type="ChEBI" id="CHEBI:83397"/>
        <dbReference type="EC" id="3.5.3.15"/>
    </reaction>
</comment>
<dbReference type="Gene3D" id="2.60.40.1700">
    <property type="entry name" value="Protein-arginine deiminase, central domain"/>
    <property type="match status" value="1"/>
</dbReference>
<evidence type="ECO:0000256" key="5">
    <source>
        <dbReference type="ARBA" id="ARBA00022801"/>
    </source>
</evidence>
<dbReference type="Pfam" id="PF03068">
    <property type="entry name" value="PAD"/>
    <property type="match status" value="1"/>
</dbReference>
<evidence type="ECO:0000259" key="8">
    <source>
        <dbReference type="Pfam" id="PF03068"/>
    </source>
</evidence>
<dbReference type="AlphaFoldDB" id="A0A8D2NTJ3"/>
<dbReference type="Proteomes" id="UP000694401">
    <property type="component" value="Unassembled WGS sequence"/>
</dbReference>
<feature type="domain" description="Protein-arginine deiminase (PAD) central" evidence="10">
    <location>
        <begin position="162"/>
        <end position="316"/>
    </location>
</feature>
<evidence type="ECO:0000313" key="11">
    <source>
        <dbReference type="Ensembl" id="ENSZLMP00000004482.1"/>
    </source>
</evidence>
<dbReference type="Ensembl" id="ENSZLMT00000004636.1">
    <property type="protein sequence ID" value="ENSZLMP00000004482.1"/>
    <property type="gene ID" value="ENSZLMG00000003119.1"/>
</dbReference>
<dbReference type="InterPro" id="IPR013732">
    <property type="entry name" value="PAD_N"/>
</dbReference>
<dbReference type="Pfam" id="PF08527">
    <property type="entry name" value="PAD_M"/>
    <property type="match status" value="1"/>
</dbReference>
<comment type="subcellular location">
    <subcellularLocation>
        <location evidence="1">Cytoplasm</location>
    </subcellularLocation>
</comment>
<dbReference type="EC" id="3.5.3.15" evidence="3"/>
<organism evidence="11 12">
    <name type="scientific">Zosterops lateralis melanops</name>
    <dbReference type="NCBI Taxonomy" id="1220523"/>
    <lineage>
        <taxon>Eukaryota</taxon>
        <taxon>Metazoa</taxon>
        <taxon>Chordata</taxon>
        <taxon>Craniata</taxon>
        <taxon>Vertebrata</taxon>
        <taxon>Euteleostomi</taxon>
        <taxon>Archelosauria</taxon>
        <taxon>Archosauria</taxon>
        <taxon>Dinosauria</taxon>
        <taxon>Saurischia</taxon>
        <taxon>Theropoda</taxon>
        <taxon>Coelurosauria</taxon>
        <taxon>Aves</taxon>
        <taxon>Neognathae</taxon>
        <taxon>Neoaves</taxon>
        <taxon>Telluraves</taxon>
        <taxon>Australaves</taxon>
        <taxon>Passeriformes</taxon>
        <taxon>Sylvioidea</taxon>
        <taxon>Zosteropidae</taxon>
        <taxon>Zosterops</taxon>
    </lineage>
</organism>
<dbReference type="PANTHER" id="PTHR10837">
    <property type="entry name" value="PEPTIDYLARGININE DEIMINASE"/>
    <property type="match status" value="1"/>
</dbReference>